<dbReference type="AlphaFoldDB" id="A0A9X6NEL2"/>
<dbReference type="Proteomes" id="UP000192578">
    <property type="component" value="Unassembled WGS sequence"/>
</dbReference>
<name>A0A9X6NEL2_HYPEX</name>
<evidence type="ECO:0000313" key="1">
    <source>
        <dbReference type="EMBL" id="OWA52752.1"/>
    </source>
</evidence>
<protein>
    <submittedName>
        <fullName evidence="1">Uncharacterized protein</fullName>
    </submittedName>
</protein>
<comment type="caution">
    <text evidence="1">The sequence shown here is derived from an EMBL/GenBank/DDBJ whole genome shotgun (WGS) entry which is preliminary data.</text>
</comment>
<dbReference type="EMBL" id="MTYJ01000284">
    <property type="protein sequence ID" value="OWA52752.1"/>
    <property type="molecule type" value="Genomic_DNA"/>
</dbReference>
<dbReference type="OrthoDB" id="346907at2759"/>
<reference evidence="2" key="1">
    <citation type="submission" date="2017-01" db="EMBL/GenBank/DDBJ databases">
        <title>Comparative genomics of anhydrobiosis in the tardigrade Hypsibius dujardini.</title>
        <authorList>
            <person name="Yoshida Y."/>
            <person name="Koutsovoulos G."/>
            <person name="Laetsch D."/>
            <person name="Stevens L."/>
            <person name="Kumar S."/>
            <person name="Horikawa D."/>
            <person name="Ishino K."/>
            <person name="Komine S."/>
            <person name="Tomita M."/>
            <person name="Blaxter M."/>
            <person name="Arakawa K."/>
        </authorList>
    </citation>
    <scope>NUCLEOTIDE SEQUENCE [LARGE SCALE GENOMIC DNA]</scope>
    <source>
        <strain evidence="2">Z151</strain>
    </source>
</reference>
<organism evidence="1 2">
    <name type="scientific">Hypsibius exemplaris</name>
    <name type="common">Freshwater tardigrade</name>
    <dbReference type="NCBI Taxonomy" id="2072580"/>
    <lineage>
        <taxon>Eukaryota</taxon>
        <taxon>Metazoa</taxon>
        <taxon>Ecdysozoa</taxon>
        <taxon>Tardigrada</taxon>
        <taxon>Eutardigrada</taxon>
        <taxon>Parachela</taxon>
        <taxon>Hypsibioidea</taxon>
        <taxon>Hypsibiidae</taxon>
        <taxon>Hypsibius</taxon>
    </lineage>
</organism>
<sequence length="114" mass="12782">MGYLFALGGSYADVFSVRITDNNDPWGLTFAYGTDLLALKVLRSSDWHEQVTALLLSLNHANVVKYSCQSVPAACYIRYDKPGSLWSTTQAELFTVFAATVMWMRRRLCGTCDK</sequence>
<accession>A0A9X6NEL2</accession>
<gene>
    <name evidence="1" type="ORF">BV898_17195</name>
</gene>
<proteinExistence type="predicted"/>
<evidence type="ECO:0000313" key="2">
    <source>
        <dbReference type="Proteomes" id="UP000192578"/>
    </source>
</evidence>
<keyword evidence="2" id="KW-1185">Reference proteome</keyword>